<proteinExistence type="predicted"/>
<sequence length="94" mass="11006">MMTLIDYGRMVGYKGCMFLPHQPSSLRQHKAEFLGSNKPDKKCCSDVKQNRKMTHENTFTAQFFCKLATRGRIPTRLLQMLQPYMELLFENRGD</sequence>
<evidence type="ECO:0000313" key="2">
    <source>
        <dbReference type="Proteomes" id="UP000438429"/>
    </source>
</evidence>
<dbReference type="EMBL" id="VEVO01000002">
    <property type="protein sequence ID" value="KAF0045081.1"/>
    <property type="molecule type" value="Genomic_DNA"/>
</dbReference>
<reference evidence="1 2" key="1">
    <citation type="submission" date="2019-06" db="EMBL/GenBank/DDBJ databases">
        <title>Draft genomes of female and male turbot (Scophthalmus maximus).</title>
        <authorList>
            <person name="Xu H."/>
            <person name="Xu X.-W."/>
            <person name="Shao C."/>
            <person name="Chen S."/>
        </authorList>
    </citation>
    <scope>NUCLEOTIDE SEQUENCE [LARGE SCALE GENOMIC DNA]</scope>
    <source>
        <strain evidence="1">Ysfricsl-2016a</strain>
        <tissue evidence="1">Blood</tissue>
    </source>
</reference>
<accession>A0A6A4TQN9</accession>
<dbReference type="Proteomes" id="UP000438429">
    <property type="component" value="Unassembled WGS sequence"/>
</dbReference>
<dbReference type="AlphaFoldDB" id="A0A6A4TQN9"/>
<gene>
    <name evidence="1" type="ORF">F2P81_001610</name>
</gene>
<name>A0A6A4TQN9_SCOMX</name>
<protein>
    <submittedName>
        <fullName evidence="1">Uncharacterized protein</fullName>
    </submittedName>
</protein>
<organism evidence="1 2">
    <name type="scientific">Scophthalmus maximus</name>
    <name type="common">Turbot</name>
    <name type="synonym">Psetta maxima</name>
    <dbReference type="NCBI Taxonomy" id="52904"/>
    <lineage>
        <taxon>Eukaryota</taxon>
        <taxon>Metazoa</taxon>
        <taxon>Chordata</taxon>
        <taxon>Craniata</taxon>
        <taxon>Vertebrata</taxon>
        <taxon>Euteleostomi</taxon>
        <taxon>Actinopterygii</taxon>
        <taxon>Neopterygii</taxon>
        <taxon>Teleostei</taxon>
        <taxon>Neoteleostei</taxon>
        <taxon>Acanthomorphata</taxon>
        <taxon>Carangaria</taxon>
        <taxon>Pleuronectiformes</taxon>
        <taxon>Pleuronectoidei</taxon>
        <taxon>Scophthalmidae</taxon>
        <taxon>Scophthalmus</taxon>
    </lineage>
</organism>
<comment type="caution">
    <text evidence="1">The sequence shown here is derived from an EMBL/GenBank/DDBJ whole genome shotgun (WGS) entry which is preliminary data.</text>
</comment>
<evidence type="ECO:0000313" key="1">
    <source>
        <dbReference type="EMBL" id="KAF0045081.1"/>
    </source>
</evidence>